<evidence type="ECO:0000256" key="4">
    <source>
        <dbReference type="ARBA" id="ARBA00022729"/>
    </source>
</evidence>
<dbReference type="InterPro" id="IPR024079">
    <property type="entry name" value="MetalloPept_cat_dom_sf"/>
</dbReference>
<keyword evidence="4" id="KW-0732">Signal</keyword>
<evidence type="ECO:0000256" key="8">
    <source>
        <dbReference type="ARBA" id="ARBA00023157"/>
    </source>
</evidence>
<keyword evidence="2" id="KW-0645">Protease</keyword>
<dbReference type="EMBL" id="CAJRAU010000007">
    <property type="protein sequence ID" value="CAG5072952.1"/>
    <property type="molecule type" value="Genomic_DNA"/>
</dbReference>
<keyword evidence="5" id="KW-0378">Hydrolase</keyword>
<keyword evidence="6" id="KW-0862">Zinc</keyword>
<evidence type="ECO:0000259" key="9">
    <source>
        <dbReference type="Pfam" id="PF05572"/>
    </source>
</evidence>
<keyword evidence="3" id="KW-0479">Metal-binding</keyword>
<dbReference type="InterPro" id="IPR008754">
    <property type="entry name" value="Peptidase_M43"/>
</dbReference>
<dbReference type="PANTHER" id="PTHR47466">
    <property type="match status" value="1"/>
</dbReference>
<proteinExistence type="inferred from homology"/>
<gene>
    <name evidence="10" type="ORF">DYBT9623_04487</name>
</gene>
<dbReference type="SUPFAM" id="SSF55486">
    <property type="entry name" value="Metalloproteases ('zincins'), catalytic domain"/>
    <property type="match status" value="1"/>
</dbReference>
<evidence type="ECO:0000256" key="1">
    <source>
        <dbReference type="ARBA" id="ARBA00008721"/>
    </source>
</evidence>
<dbReference type="Gene3D" id="3.40.390.10">
    <property type="entry name" value="Collagenase (Catalytic Domain)"/>
    <property type="match status" value="1"/>
</dbReference>
<comment type="caution">
    <text evidence="10">The sequence shown here is derived from an EMBL/GenBank/DDBJ whole genome shotgun (WGS) entry which is preliminary data.</text>
</comment>
<sequence>MASLIKFKKLIVMDFRMFIGHLILSFALVRPVLSQDIFCPSVNDQVGSIYQAGSVIPINNPLTENEHNNVSKFTEVITIPVVVHNVYYVPNSYKGRHEELEGYISDQIISEQLKVLNRDFSGQNPNRSNLDIFPLFKIYAGIDAGIRFELVETKRVPTETELFDFIEDEYKYQGNEKRNIKLERDGGSKYVSGKFNIWVGKIAAPEVTLPGYSSFPKWPVAYDGVVINITCFGTKECNNLANVPEKDGGQTLTHETGHYLGLYHTFGSKCSRVSENCCDSDDFVLDTPLHKKISFNCETFGEHSCDIKQPIMFMNFMNYNKDNCLSSFSKGQIERMRLQFMPGYYRHSLFQNRVINNPGQNLATNFVPVIREIRQDSDKLWISFSPVEKFSGLKGHLIRVKDVAANEEKSVFAAYEEVDLNVLDASSQKITPLLKNSIKVNSLSGLTAAIVDGIKPSTSYLFETYSVLANNVLSDKTQYFYISKNYKNGSNVGKLEVVVPR</sequence>
<evidence type="ECO:0000256" key="7">
    <source>
        <dbReference type="ARBA" id="ARBA00023049"/>
    </source>
</evidence>
<evidence type="ECO:0000256" key="3">
    <source>
        <dbReference type="ARBA" id="ARBA00022723"/>
    </source>
</evidence>
<comment type="similarity">
    <text evidence="1">Belongs to the peptidase M43B family.</text>
</comment>
<name>A0ABN7RGU5_9BACT</name>
<keyword evidence="11" id="KW-1185">Reference proteome</keyword>
<feature type="domain" description="Peptidase M43 pregnancy-associated plasma-A" evidence="9">
    <location>
        <begin position="245"/>
        <end position="337"/>
    </location>
</feature>
<dbReference type="RefSeq" id="WP_215235758.1">
    <property type="nucleotide sequence ID" value="NZ_CAJRAU010000007.1"/>
</dbReference>
<protein>
    <recommendedName>
        <fullName evidence="9">Peptidase M43 pregnancy-associated plasma-A domain-containing protein</fullName>
    </recommendedName>
</protein>
<keyword evidence="7" id="KW-0482">Metalloprotease</keyword>
<keyword evidence="8" id="KW-1015">Disulfide bond</keyword>
<dbReference type="PANTHER" id="PTHR47466:SF1">
    <property type="entry name" value="METALLOPROTEASE MEP1 (AFU_ORTHOLOGUE AFUA_1G07730)-RELATED"/>
    <property type="match status" value="1"/>
</dbReference>
<evidence type="ECO:0000313" key="11">
    <source>
        <dbReference type="Proteomes" id="UP000679725"/>
    </source>
</evidence>
<dbReference type="Proteomes" id="UP000679725">
    <property type="component" value="Unassembled WGS sequence"/>
</dbReference>
<dbReference type="Pfam" id="PF05572">
    <property type="entry name" value="Peptidase_M43"/>
    <property type="match status" value="1"/>
</dbReference>
<evidence type="ECO:0000313" key="10">
    <source>
        <dbReference type="EMBL" id="CAG5072952.1"/>
    </source>
</evidence>
<accession>A0ABN7RGU5</accession>
<evidence type="ECO:0000256" key="6">
    <source>
        <dbReference type="ARBA" id="ARBA00022833"/>
    </source>
</evidence>
<evidence type="ECO:0000256" key="5">
    <source>
        <dbReference type="ARBA" id="ARBA00022801"/>
    </source>
</evidence>
<evidence type="ECO:0000256" key="2">
    <source>
        <dbReference type="ARBA" id="ARBA00022670"/>
    </source>
</evidence>
<organism evidence="10 11">
    <name type="scientific">Dyadobacter linearis</name>
    <dbReference type="NCBI Taxonomy" id="2823330"/>
    <lineage>
        <taxon>Bacteria</taxon>
        <taxon>Pseudomonadati</taxon>
        <taxon>Bacteroidota</taxon>
        <taxon>Cytophagia</taxon>
        <taxon>Cytophagales</taxon>
        <taxon>Spirosomataceae</taxon>
        <taxon>Dyadobacter</taxon>
    </lineage>
</organism>
<reference evidence="10 11" key="1">
    <citation type="submission" date="2021-04" db="EMBL/GenBank/DDBJ databases">
        <authorList>
            <person name="Rodrigo-Torres L."/>
            <person name="Arahal R. D."/>
            <person name="Lucena T."/>
        </authorList>
    </citation>
    <scope>NUCLEOTIDE SEQUENCE [LARGE SCALE GENOMIC DNA]</scope>
    <source>
        <strain evidence="10 11">CECT 9623</strain>
    </source>
</reference>